<protein>
    <recommendedName>
        <fullName evidence="2">histidine kinase</fullName>
        <ecNumber evidence="2">2.7.13.3</ecNumber>
    </recommendedName>
</protein>
<dbReference type="Gene3D" id="3.40.50.2300">
    <property type="match status" value="1"/>
</dbReference>
<dbReference type="InterPro" id="IPR005467">
    <property type="entry name" value="His_kinase_dom"/>
</dbReference>
<dbReference type="InterPro" id="IPR011006">
    <property type="entry name" value="CheY-like_superfamily"/>
</dbReference>
<dbReference type="PANTHER" id="PTHR43719">
    <property type="entry name" value="TWO-COMPONENT HISTIDINE KINASE"/>
    <property type="match status" value="1"/>
</dbReference>
<dbReference type="SMART" id="SM00387">
    <property type="entry name" value="HATPase_c"/>
    <property type="match status" value="1"/>
</dbReference>
<feature type="domain" description="Histidine kinase" evidence="5">
    <location>
        <begin position="30"/>
        <end position="296"/>
    </location>
</feature>
<dbReference type="Gene3D" id="1.10.287.130">
    <property type="match status" value="1"/>
</dbReference>
<dbReference type="InterPro" id="IPR036097">
    <property type="entry name" value="HisK_dim/P_sf"/>
</dbReference>
<dbReference type="SMART" id="SM00388">
    <property type="entry name" value="HisKA"/>
    <property type="match status" value="1"/>
</dbReference>
<comment type="caution">
    <text evidence="7">The sequence shown here is derived from an EMBL/GenBank/DDBJ whole genome shotgun (WGS) entry which is preliminary data.</text>
</comment>
<evidence type="ECO:0000313" key="7">
    <source>
        <dbReference type="EMBL" id="KAF5199366.1"/>
    </source>
</evidence>
<evidence type="ECO:0000256" key="4">
    <source>
        <dbReference type="PROSITE-ProRule" id="PRU00169"/>
    </source>
</evidence>
<accession>A0A7J6WPR8</accession>
<dbReference type="Gene3D" id="3.30.565.10">
    <property type="entry name" value="Histidine kinase-like ATPase, C-terminal domain"/>
    <property type="match status" value="1"/>
</dbReference>
<dbReference type="InterPro" id="IPR001789">
    <property type="entry name" value="Sig_transdc_resp-reg_receiver"/>
</dbReference>
<dbReference type="OrthoDB" id="60033at2759"/>
<reference evidence="7 8" key="1">
    <citation type="submission" date="2020-06" db="EMBL/GenBank/DDBJ databases">
        <title>Transcriptomic and genomic resources for Thalictrum thalictroides and T. hernandezii: Facilitating candidate gene discovery in an emerging model plant lineage.</title>
        <authorList>
            <person name="Arias T."/>
            <person name="Riano-Pachon D.M."/>
            <person name="Di Stilio V.S."/>
        </authorList>
    </citation>
    <scope>NUCLEOTIDE SEQUENCE [LARGE SCALE GENOMIC DNA]</scope>
    <source>
        <strain evidence="8">cv. WT478/WT964</strain>
        <tissue evidence="7">Leaves</tissue>
    </source>
</reference>
<dbReference type="PROSITE" id="PS50110">
    <property type="entry name" value="RESPONSE_REGULATORY"/>
    <property type="match status" value="1"/>
</dbReference>
<evidence type="ECO:0000259" key="6">
    <source>
        <dbReference type="PROSITE" id="PS50110"/>
    </source>
</evidence>
<organism evidence="7 8">
    <name type="scientific">Thalictrum thalictroides</name>
    <name type="common">Rue-anemone</name>
    <name type="synonym">Anemone thalictroides</name>
    <dbReference type="NCBI Taxonomy" id="46969"/>
    <lineage>
        <taxon>Eukaryota</taxon>
        <taxon>Viridiplantae</taxon>
        <taxon>Streptophyta</taxon>
        <taxon>Embryophyta</taxon>
        <taxon>Tracheophyta</taxon>
        <taxon>Spermatophyta</taxon>
        <taxon>Magnoliopsida</taxon>
        <taxon>Ranunculales</taxon>
        <taxon>Ranunculaceae</taxon>
        <taxon>Thalictroideae</taxon>
        <taxon>Thalictrum</taxon>
    </lineage>
</organism>
<name>A0A7J6WPR8_THATH</name>
<dbReference type="EC" id="2.7.13.3" evidence="2"/>
<dbReference type="Proteomes" id="UP000554482">
    <property type="component" value="Unassembled WGS sequence"/>
</dbReference>
<sequence>MLLCATLIKQMEATQQAERKSMNKSLAFASASHDVRSSLAALDGIITLCSAEVSPNSEIYANLESMRTFTADLVVLLNSVLDTSKIEAGKMQLNEQDFDLAQVLEETVNLYYPAAKEKGIDLVLDPCDGSIVKHSPVKGDRGKFKQVLNNLLHNAIKFTSDGHIVVRCWVKKPSPENSILGSKSSSVWHYLLRFLHKNNESFGDLNSLEAAQQQHNTDEFVIEVDDTGKGIPKEKQKSVFEDFVQVKDTTFEHGGTGLGLGIVQSLVRLMGGDIGIMDKDIGERGTCFRFNILLSTSETTCAIGAEKHDSRLLVNQKPMESNHIRNQSPKQEGSSLVVLFIQGVERRRILEKFMQSLGVKVSSIDQLQSLFSTLERIRKQWHLGHLSWSGKSDLSDYLSTPTTSRDFNVKDGMDYPLPLYRKTSSKRTISFLLIIIDFSATEFSDGQFFELYSILESFKKDINDSRYKVVWLYTPKTNIEARRLDEKRRLAKCELIVSNPLHGSRLYEVLKLLPEFGGAPTVQRYRLKFTEENLVKQTYVRHDSSTSKSHSRHEIREVVQVSGDKSLSGVKVLVVDDNLMLRKVAITILENLGATVTCCKNGEEAVRHVCITLQKNHKSSSRFLYDFILMDCEMPIMDGYEATRQIRLEEKLYNVRIPIIALTSHEENEKQSERVLAGMDTAITKPLQPEKLYKILHFIDKFSQNSARRGRR</sequence>
<keyword evidence="7" id="KW-0808">Transferase</keyword>
<gene>
    <name evidence="7" type="ORF">FRX31_011050</name>
</gene>
<dbReference type="SUPFAM" id="SSF55874">
    <property type="entry name" value="ATPase domain of HSP90 chaperone/DNA topoisomerase II/histidine kinase"/>
    <property type="match status" value="1"/>
</dbReference>
<dbReference type="PRINTS" id="PR00344">
    <property type="entry name" value="BCTRLSENSOR"/>
</dbReference>
<feature type="modified residue" description="4-aspartylphosphate" evidence="4">
    <location>
        <position position="631"/>
    </location>
</feature>
<dbReference type="AlphaFoldDB" id="A0A7J6WPR8"/>
<comment type="catalytic activity">
    <reaction evidence="1">
        <text>ATP + protein L-histidine = ADP + protein N-phospho-L-histidine.</text>
        <dbReference type="EC" id="2.7.13.3"/>
    </reaction>
</comment>
<evidence type="ECO:0000259" key="5">
    <source>
        <dbReference type="PROSITE" id="PS50109"/>
    </source>
</evidence>
<dbReference type="PANTHER" id="PTHR43719:SF75">
    <property type="entry name" value="HISTIDINE KINASE CKI1"/>
    <property type="match status" value="1"/>
</dbReference>
<dbReference type="InterPro" id="IPR004358">
    <property type="entry name" value="Sig_transdc_His_kin-like_C"/>
</dbReference>
<evidence type="ECO:0000313" key="8">
    <source>
        <dbReference type="Proteomes" id="UP000554482"/>
    </source>
</evidence>
<dbReference type="CDD" id="cd17546">
    <property type="entry name" value="REC_hyHK_CKI1_RcsC-like"/>
    <property type="match status" value="1"/>
</dbReference>
<dbReference type="EMBL" id="JABWDY010012077">
    <property type="protein sequence ID" value="KAF5199366.1"/>
    <property type="molecule type" value="Genomic_DNA"/>
</dbReference>
<dbReference type="InterPro" id="IPR003594">
    <property type="entry name" value="HATPase_dom"/>
</dbReference>
<feature type="domain" description="Response regulatory" evidence="6">
    <location>
        <begin position="571"/>
        <end position="700"/>
    </location>
</feature>
<evidence type="ECO:0000256" key="1">
    <source>
        <dbReference type="ARBA" id="ARBA00000085"/>
    </source>
</evidence>
<dbReference type="SUPFAM" id="SSF47384">
    <property type="entry name" value="Homodimeric domain of signal transducing histidine kinase"/>
    <property type="match status" value="1"/>
</dbReference>
<evidence type="ECO:0000256" key="3">
    <source>
        <dbReference type="ARBA" id="ARBA00022553"/>
    </source>
</evidence>
<dbReference type="PROSITE" id="PS50109">
    <property type="entry name" value="HIS_KIN"/>
    <property type="match status" value="1"/>
</dbReference>
<dbReference type="InterPro" id="IPR036890">
    <property type="entry name" value="HATPase_C_sf"/>
</dbReference>
<dbReference type="InterPro" id="IPR003661">
    <property type="entry name" value="HisK_dim/P_dom"/>
</dbReference>
<dbReference type="SUPFAM" id="SSF52172">
    <property type="entry name" value="CheY-like"/>
    <property type="match status" value="1"/>
</dbReference>
<dbReference type="Pfam" id="PF00072">
    <property type="entry name" value="Response_reg"/>
    <property type="match status" value="1"/>
</dbReference>
<keyword evidence="8" id="KW-1185">Reference proteome</keyword>
<keyword evidence="7" id="KW-0418">Kinase</keyword>
<proteinExistence type="predicted"/>
<dbReference type="GO" id="GO:0000155">
    <property type="term" value="F:phosphorelay sensor kinase activity"/>
    <property type="evidence" value="ECO:0007669"/>
    <property type="project" value="InterPro"/>
</dbReference>
<evidence type="ECO:0000256" key="2">
    <source>
        <dbReference type="ARBA" id="ARBA00012438"/>
    </source>
</evidence>
<dbReference type="InterPro" id="IPR050956">
    <property type="entry name" value="2C_system_His_kinase"/>
</dbReference>
<dbReference type="Pfam" id="PF02518">
    <property type="entry name" value="HATPase_c"/>
    <property type="match status" value="1"/>
</dbReference>
<dbReference type="SMART" id="SM00448">
    <property type="entry name" value="REC"/>
    <property type="match status" value="1"/>
</dbReference>
<keyword evidence="3 4" id="KW-0597">Phosphoprotein</keyword>